<gene>
    <name evidence="1" type="ORF">FHS56_001733</name>
</gene>
<dbReference type="Proteomes" id="UP000537126">
    <property type="component" value="Unassembled WGS sequence"/>
</dbReference>
<reference evidence="1 2" key="1">
    <citation type="submission" date="2020-03" db="EMBL/GenBank/DDBJ databases">
        <title>Genomic Encyclopedia of Type Strains, Phase IV (KMG-IV): sequencing the most valuable type-strain genomes for metagenomic binning, comparative biology and taxonomic classification.</title>
        <authorList>
            <person name="Goeker M."/>
        </authorList>
    </citation>
    <scope>NUCLEOTIDE SEQUENCE [LARGE SCALE GENOMIC DNA]</scope>
    <source>
        <strain evidence="1 2">DSM 5718</strain>
    </source>
</reference>
<name>A0A846MS98_9BACT</name>
<dbReference type="PROSITE" id="PS51257">
    <property type="entry name" value="PROKAR_LIPOPROTEIN"/>
    <property type="match status" value="1"/>
</dbReference>
<dbReference type="EMBL" id="JAASRN010000002">
    <property type="protein sequence ID" value="NIK74220.1"/>
    <property type="molecule type" value="Genomic_DNA"/>
</dbReference>
<proteinExistence type="predicted"/>
<evidence type="ECO:0000313" key="1">
    <source>
        <dbReference type="EMBL" id="NIK74220.1"/>
    </source>
</evidence>
<comment type="caution">
    <text evidence="1">The sequence shown here is derived from an EMBL/GenBank/DDBJ whole genome shotgun (WGS) entry which is preliminary data.</text>
</comment>
<dbReference type="RefSeq" id="WP_166919694.1">
    <property type="nucleotide sequence ID" value="NZ_JAASRN010000002.1"/>
</dbReference>
<protein>
    <recommendedName>
        <fullName evidence="3">Peptidyl-prolyl cis-trans isomerase</fullName>
    </recommendedName>
</protein>
<keyword evidence="2" id="KW-1185">Reference proteome</keyword>
<evidence type="ECO:0008006" key="3">
    <source>
        <dbReference type="Google" id="ProtNLM"/>
    </source>
</evidence>
<evidence type="ECO:0000313" key="2">
    <source>
        <dbReference type="Proteomes" id="UP000537126"/>
    </source>
</evidence>
<accession>A0A846MS98</accession>
<organism evidence="1 2">
    <name type="scientific">Thermonema lapsum</name>
    <dbReference type="NCBI Taxonomy" id="28195"/>
    <lineage>
        <taxon>Bacteria</taxon>
        <taxon>Pseudomonadati</taxon>
        <taxon>Bacteroidota</taxon>
        <taxon>Cytophagia</taxon>
        <taxon>Cytophagales</taxon>
        <taxon>Thermonemataceae</taxon>
        <taxon>Thermonema</taxon>
    </lineage>
</organism>
<sequence length="285" mass="33433">MKNYLLAFGAVCLLLACQPEGGDTKKIVARVKDKVLYEEDLQSVVPPRTPPQDSAQLVKRYIDLWVRKQLLLQKALQETEIDEKSLNRKVEDYRNSLILFEFEQQYLSRNLDTLITQAELDSFYREHQEDFRLQEPLVQVRFVELPVESKQLDVIRRAIKSNKKEDLSRLKSVCLQYAFSCSLNDSTWVPLRQVIMNTSFAEEEAPTRLLQKGQLWEKTTEVGASLLFIKDILPAGAVAPLEYVKDRMKEMIYNRRRIQTIQRLEEDIYAEAKQKKLFEIYENNH</sequence>
<dbReference type="AlphaFoldDB" id="A0A846MS98"/>